<dbReference type="InterPro" id="IPR042099">
    <property type="entry name" value="ANL_N_sf"/>
</dbReference>
<comment type="caution">
    <text evidence="4">The sequence shown here is derived from an EMBL/GenBank/DDBJ whole genome shotgun (WGS) entry which is preliminary data.</text>
</comment>
<dbReference type="InterPro" id="IPR025110">
    <property type="entry name" value="AMP-bd_C"/>
</dbReference>
<feature type="region of interest" description="Disordered" evidence="1">
    <location>
        <begin position="445"/>
        <end position="468"/>
    </location>
</feature>
<accession>A0ABP4AL13</accession>
<evidence type="ECO:0000313" key="5">
    <source>
        <dbReference type="Proteomes" id="UP001501578"/>
    </source>
</evidence>
<dbReference type="RefSeq" id="WP_343951932.1">
    <property type="nucleotide sequence ID" value="NZ_BAAAHQ010000023.1"/>
</dbReference>
<dbReference type="InterPro" id="IPR050237">
    <property type="entry name" value="ATP-dep_AMP-bd_enzyme"/>
</dbReference>
<evidence type="ECO:0000259" key="2">
    <source>
        <dbReference type="Pfam" id="PF00501"/>
    </source>
</evidence>
<proteinExistence type="predicted"/>
<dbReference type="Gene3D" id="3.30.300.30">
    <property type="match status" value="1"/>
</dbReference>
<keyword evidence="5" id="KW-1185">Reference proteome</keyword>
<dbReference type="Pfam" id="PF00501">
    <property type="entry name" value="AMP-binding"/>
    <property type="match status" value="1"/>
</dbReference>
<name>A0ABP4AL13_9ACTN</name>
<evidence type="ECO:0000259" key="3">
    <source>
        <dbReference type="Pfam" id="PF13193"/>
    </source>
</evidence>
<dbReference type="CDD" id="cd04433">
    <property type="entry name" value="AFD_class_I"/>
    <property type="match status" value="1"/>
</dbReference>
<dbReference type="InterPro" id="IPR000873">
    <property type="entry name" value="AMP-dep_synth/lig_dom"/>
</dbReference>
<gene>
    <name evidence="4" type="ORF">GCM10009560_45190</name>
</gene>
<dbReference type="EMBL" id="BAAAHQ010000023">
    <property type="protein sequence ID" value="GAA0936489.1"/>
    <property type="molecule type" value="Genomic_DNA"/>
</dbReference>
<dbReference type="Proteomes" id="UP001501578">
    <property type="component" value="Unassembled WGS sequence"/>
</dbReference>
<dbReference type="Gene3D" id="3.40.50.12780">
    <property type="entry name" value="N-terminal domain of ligase-like"/>
    <property type="match status" value="1"/>
</dbReference>
<dbReference type="PANTHER" id="PTHR43767">
    <property type="entry name" value="LONG-CHAIN-FATTY-ACID--COA LIGASE"/>
    <property type="match status" value="1"/>
</dbReference>
<evidence type="ECO:0000313" key="4">
    <source>
        <dbReference type="EMBL" id="GAA0936489.1"/>
    </source>
</evidence>
<dbReference type="PANTHER" id="PTHR43767:SF1">
    <property type="entry name" value="NONRIBOSOMAL PEPTIDE SYNTHASE PES1 (EUROFUNG)-RELATED"/>
    <property type="match status" value="1"/>
</dbReference>
<evidence type="ECO:0000256" key="1">
    <source>
        <dbReference type="SAM" id="MobiDB-lite"/>
    </source>
</evidence>
<dbReference type="SUPFAM" id="SSF56801">
    <property type="entry name" value="Acetyl-CoA synthetase-like"/>
    <property type="match status" value="1"/>
</dbReference>
<reference evidence="5" key="1">
    <citation type="journal article" date="2019" name="Int. J. Syst. Evol. Microbiol.">
        <title>The Global Catalogue of Microorganisms (GCM) 10K type strain sequencing project: providing services to taxonomists for standard genome sequencing and annotation.</title>
        <authorList>
            <consortium name="The Broad Institute Genomics Platform"/>
            <consortium name="The Broad Institute Genome Sequencing Center for Infectious Disease"/>
            <person name="Wu L."/>
            <person name="Ma J."/>
        </authorList>
    </citation>
    <scope>NUCLEOTIDE SEQUENCE [LARGE SCALE GENOMIC DNA]</scope>
    <source>
        <strain evidence="5">JCM 11136</strain>
    </source>
</reference>
<sequence length="468" mass="50317">MNHPDLTTTVLNGLHTAHRREVLISGHQRLTGAHVLALVAGAAQTLTADGIRPGDTIACQYGPQPESLLTCLTAAVLGCPLLYLWPSITDTLAHQTTQALNITTTLTPPQQTALHTHPATEPPTPAHRHPDDITAITFTSGTTGQRKPITYTARAQAAHLAVMRAVHGHTPARLLAPTHLEYTRVLHQLWAWAGGGTVLIPTDHDDLADTARRERATHLIAGRPATLYPLAEQLATAPPAHLTTITYGGAAPTPTRTAQAVTTLGTRLVQTYGTNEAGCLTALTRHDHRTPRLLASAGRAVPGVELHIRDQDGTAVHPGDVGEVWARSPQSTHGYLGDPHRTARLTHNGWIRTGDLGRLDPDGYLFLLDRVEDRLADGIYSHPIEHLLSGDPTVLEAAVFGDGSRHAGAIVAKPGADVNLENLRDLIAHTLGPHHRPERLWLVDRLPRTPGGKPDKAALRARRPITDP</sequence>
<dbReference type="Pfam" id="PF13193">
    <property type="entry name" value="AMP-binding_C"/>
    <property type="match status" value="1"/>
</dbReference>
<feature type="domain" description="AMP-dependent synthetase/ligase" evidence="2">
    <location>
        <begin position="18"/>
        <end position="336"/>
    </location>
</feature>
<protein>
    <submittedName>
        <fullName evidence="4">Uncharacterized protein</fullName>
    </submittedName>
</protein>
<feature type="domain" description="AMP-binding enzyme C-terminal" evidence="3">
    <location>
        <begin position="384"/>
        <end position="453"/>
    </location>
</feature>
<organism evidence="4 5">
    <name type="scientific">Nonomuraea longicatena</name>
    <dbReference type="NCBI Taxonomy" id="83682"/>
    <lineage>
        <taxon>Bacteria</taxon>
        <taxon>Bacillati</taxon>
        <taxon>Actinomycetota</taxon>
        <taxon>Actinomycetes</taxon>
        <taxon>Streptosporangiales</taxon>
        <taxon>Streptosporangiaceae</taxon>
        <taxon>Nonomuraea</taxon>
    </lineage>
</organism>
<dbReference type="InterPro" id="IPR045851">
    <property type="entry name" value="AMP-bd_C_sf"/>
</dbReference>